<keyword evidence="4" id="KW-0808">Transferase</keyword>
<sequence>MDRWRTLYLPILAEFVRNGGEAARADIDALRQALQDIPADAIMDHHEESVKFLLSYTDLEDRMTFVHRSLLFITELLIALRLPESAAASEEPLPDVNTERLLMTAAMNAVPIEEERPNKFETVLQHMDSGVALFDNAGNLRFLNVPMSRMLQAPRKTLIGCTLYQLFFHSHLKKPIRRSFVRMYREMVLYRRFQGEFQDASGRFLLVTISLIDELDGDYLVSVKDVSEYKQIEQTAFQNDKLAMLGKIAAAIAHEIRNPLTSIRGFIQLLNPFLIEIGKQEYGRIIISEIDRANDIIYEFLNSSKPSAPMKQAVLVGLLLKETILLSESEAHMKGCELQCEVFDPYLMIAIDVKQVKQVFLNMLKNAMDAISEVGNRRKGRIDITARREGAYAVISFRDNGKGMERSTLARLFDPFFTTKEAGTGLGLSVSYRIITNHGGMIHVESQVNEGTEFLIYLPCTEGKE</sequence>
<name>A0ABW0QYD6_9BACL</name>
<dbReference type="SUPFAM" id="SSF55785">
    <property type="entry name" value="PYP-like sensor domain (PAS domain)"/>
    <property type="match status" value="1"/>
</dbReference>
<dbReference type="SMART" id="SM00387">
    <property type="entry name" value="HATPase_c"/>
    <property type="match status" value="1"/>
</dbReference>
<dbReference type="InterPro" id="IPR000014">
    <property type="entry name" value="PAS"/>
</dbReference>
<dbReference type="Gene3D" id="1.10.287.130">
    <property type="match status" value="1"/>
</dbReference>
<keyword evidence="6" id="KW-0418">Kinase</keyword>
<dbReference type="Proteomes" id="UP001596108">
    <property type="component" value="Unassembled WGS sequence"/>
</dbReference>
<dbReference type="SUPFAM" id="SSF55874">
    <property type="entry name" value="ATPase domain of HSP90 chaperone/DNA topoisomerase II/histidine kinase"/>
    <property type="match status" value="1"/>
</dbReference>
<dbReference type="EMBL" id="JBHSNC010000010">
    <property type="protein sequence ID" value="MFC5528632.1"/>
    <property type="molecule type" value="Genomic_DNA"/>
</dbReference>
<proteinExistence type="predicted"/>
<keyword evidence="8" id="KW-0902">Two-component regulatory system</keyword>
<comment type="catalytic activity">
    <reaction evidence="1">
        <text>ATP + protein L-histidine = ADP + protein N-phospho-L-histidine.</text>
        <dbReference type="EC" id="2.7.13.3"/>
    </reaction>
</comment>
<keyword evidence="7 10" id="KW-0067">ATP-binding</keyword>
<dbReference type="SMART" id="SM00388">
    <property type="entry name" value="HisKA"/>
    <property type="match status" value="1"/>
</dbReference>
<evidence type="ECO:0000256" key="6">
    <source>
        <dbReference type="ARBA" id="ARBA00022777"/>
    </source>
</evidence>
<dbReference type="Pfam" id="PF00512">
    <property type="entry name" value="HisKA"/>
    <property type="match status" value="1"/>
</dbReference>
<dbReference type="RefSeq" id="WP_378110478.1">
    <property type="nucleotide sequence ID" value="NZ_JBHSNC010000010.1"/>
</dbReference>
<evidence type="ECO:0000256" key="2">
    <source>
        <dbReference type="ARBA" id="ARBA00012438"/>
    </source>
</evidence>
<protein>
    <recommendedName>
        <fullName evidence="2">histidine kinase</fullName>
        <ecNumber evidence="2">2.7.13.3</ecNumber>
    </recommendedName>
</protein>
<dbReference type="CDD" id="cd00082">
    <property type="entry name" value="HisKA"/>
    <property type="match status" value="1"/>
</dbReference>
<dbReference type="InterPro" id="IPR005467">
    <property type="entry name" value="His_kinase_dom"/>
</dbReference>
<keyword evidence="3" id="KW-0597">Phosphoprotein</keyword>
<dbReference type="InterPro" id="IPR004358">
    <property type="entry name" value="Sig_transdc_His_kin-like_C"/>
</dbReference>
<dbReference type="InterPro" id="IPR036097">
    <property type="entry name" value="HisK_dim/P_sf"/>
</dbReference>
<dbReference type="InterPro" id="IPR003661">
    <property type="entry name" value="HisK_dim/P_dom"/>
</dbReference>
<evidence type="ECO:0000313" key="11">
    <source>
        <dbReference type="Proteomes" id="UP001596108"/>
    </source>
</evidence>
<dbReference type="InterPro" id="IPR003594">
    <property type="entry name" value="HATPase_dom"/>
</dbReference>
<dbReference type="InterPro" id="IPR036890">
    <property type="entry name" value="HATPase_C_sf"/>
</dbReference>
<accession>A0ABW0QYD6</accession>
<dbReference type="Pfam" id="PF00989">
    <property type="entry name" value="PAS"/>
    <property type="match status" value="1"/>
</dbReference>
<feature type="domain" description="Histidine kinase" evidence="9">
    <location>
        <begin position="251"/>
        <end position="462"/>
    </location>
</feature>
<gene>
    <name evidence="10" type="ORF">ACFPQ4_04080</name>
</gene>
<comment type="caution">
    <text evidence="10">The sequence shown here is derived from an EMBL/GenBank/DDBJ whole genome shotgun (WGS) entry which is preliminary data.</text>
</comment>
<dbReference type="PANTHER" id="PTHR43065">
    <property type="entry name" value="SENSOR HISTIDINE KINASE"/>
    <property type="match status" value="1"/>
</dbReference>
<evidence type="ECO:0000256" key="4">
    <source>
        <dbReference type="ARBA" id="ARBA00022679"/>
    </source>
</evidence>
<dbReference type="SUPFAM" id="SSF47384">
    <property type="entry name" value="Homodimeric domain of signal transducing histidine kinase"/>
    <property type="match status" value="1"/>
</dbReference>
<dbReference type="PROSITE" id="PS50109">
    <property type="entry name" value="HIS_KIN"/>
    <property type="match status" value="1"/>
</dbReference>
<evidence type="ECO:0000256" key="5">
    <source>
        <dbReference type="ARBA" id="ARBA00022741"/>
    </source>
</evidence>
<evidence type="ECO:0000256" key="8">
    <source>
        <dbReference type="ARBA" id="ARBA00023012"/>
    </source>
</evidence>
<organism evidence="10 11">
    <name type="scientific">Cohnella yongneupensis</name>
    <dbReference type="NCBI Taxonomy" id="425006"/>
    <lineage>
        <taxon>Bacteria</taxon>
        <taxon>Bacillati</taxon>
        <taxon>Bacillota</taxon>
        <taxon>Bacilli</taxon>
        <taxon>Bacillales</taxon>
        <taxon>Paenibacillaceae</taxon>
        <taxon>Cohnella</taxon>
    </lineage>
</organism>
<dbReference type="Pfam" id="PF02518">
    <property type="entry name" value="HATPase_c"/>
    <property type="match status" value="1"/>
</dbReference>
<dbReference type="InterPro" id="IPR035965">
    <property type="entry name" value="PAS-like_dom_sf"/>
</dbReference>
<dbReference type="GO" id="GO:0005524">
    <property type="term" value="F:ATP binding"/>
    <property type="evidence" value="ECO:0007669"/>
    <property type="project" value="UniProtKB-KW"/>
</dbReference>
<evidence type="ECO:0000259" key="9">
    <source>
        <dbReference type="PROSITE" id="PS50109"/>
    </source>
</evidence>
<evidence type="ECO:0000256" key="3">
    <source>
        <dbReference type="ARBA" id="ARBA00022553"/>
    </source>
</evidence>
<dbReference type="EC" id="2.7.13.3" evidence="2"/>
<dbReference type="Gene3D" id="3.30.450.20">
    <property type="entry name" value="PAS domain"/>
    <property type="match status" value="1"/>
</dbReference>
<dbReference type="SMART" id="SM00091">
    <property type="entry name" value="PAS"/>
    <property type="match status" value="1"/>
</dbReference>
<dbReference type="InterPro" id="IPR013767">
    <property type="entry name" value="PAS_fold"/>
</dbReference>
<keyword evidence="5" id="KW-0547">Nucleotide-binding</keyword>
<dbReference type="PRINTS" id="PR00344">
    <property type="entry name" value="BCTRLSENSOR"/>
</dbReference>
<evidence type="ECO:0000256" key="1">
    <source>
        <dbReference type="ARBA" id="ARBA00000085"/>
    </source>
</evidence>
<evidence type="ECO:0000256" key="7">
    <source>
        <dbReference type="ARBA" id="ARBA00022840"/>
    </source>
</evidence>
<evidence type="ECO:0000313" key="10">
    <source>
        <dbReference type="EMBL" id="MFC5528632.1"/>
    </source>
</evidence>
<dbReference type="Gene3D" id="3.30.565.10">
    <property type="entry name" value="Histidine kinase-like ATPase, C-terminal domain"/>
    <property type="match status" value="1"/>
</dbReference>
<dbReference type="PANTHER" id="PTHR43065:SF46">
    <property type="entry name" value="C4-DICARBOXYLATE TRANSPORT SENSOR PROTEIN DCTB"/>
    <property type="match status" value="1"/>
</dbReference>
<reference evidence="11" key="1">
    <citation type="journal article" date="2019" name="Int. J. Syst. Evol. Microbiol.">
        <title>The Global Catalogue of Microorganisms (GCM) 10K type strain sequencing project: providing services to taxonomists for standard genome sequencing and annotation.</title>
        <authorList>
            <consortium name="The Broad Institute Genomics Platform"/>
            <consortium name="The Broad Institute Genome Sequencing Center for Infectious Disease"/>
            <person name="Wu L."/>
            <person name="Ma J."/>
        </authorList>
    </citation>
    <scope>NUCLEOTIDE SEQUENCE [LARGE SCALE GENOMIC DNA]</scope>
    <source>
        <strain evidence="11">CGMCC 1.18578</strain>
    </source>
</reference>
<keyword evidence="11" id="KW-1185">Reference proteome</keyword>